<evidence type="ECO:0000256" key="3">
    <source>
        <dbReference type="ARBA" id="ARBA00022475"/>
    </source>
</evidence>
<evidence type="ECO:0000256" key="4">
    <source>
        <dbReference type="ARBA" id="ARBA00022692"/>
    </source>
</evidence>
<dbReference type="CDD" id="cd06261">
    <property type="entry name" value="TM_PBP2"/>
    <property type="match status" value="1"/>
</dbReference>
<dbReference type="GO" id="GO:0005886">
    <property type="term" value="C:plasma membrane"/>
    <property type="evidence" value="ECO:0007669"/>
    <property type="project" value="UniProtKB-SubCell"/>
</dbReference>
<keyword evidence="3" id="KW-1003">Cell membrane</keyword>
<evidence type="ECO:0000259" key="8">
    <source>
        <dbReference type="PROSITE" id="PS50928"/>
    </source>
</evidence>
<reference evidence="9" key="1">
    <citation type="journal article" date="2021" name="PeerJ">
        <title>Extensive microbial diversity within the chicken gut microbiome revealed by metagenomics and culture.</title>
        <authorList>
            <person name="Gilroy R."/>
            <person name="Ravi A."/>
            <person name="Getino M."/>
            <person name="Pursley I."/>
            <person name="Horton D.L."/>
            <person name="Alikhan N.F."/>
            <person name="Baker D."/>
            <person name="Gharbi K."/>
            <person name="Hall N."/>
            <person name="Watson M."/>
            <person name="Adriaenssens E.M."/>
            <person name="Foster-Nyarko E."/>
            <person name="Jarju S."/>
            <person name="Secka A."/>
            <person name="Antonio M."/>
            <person name="Oren A."/>
            <person name="Chaudhuri R.R."/>
            <person name="La Ragione R."/>
            <person name="Hildebrand F."/>
            <person name="Pallen M.J."/>
        </authorList>
    </citation>
    <scope>NUCLEOTIDE SEQUENCE</scope>
    <source>
        <strain evidence="9">CHK179-7159</strain>
    </source>
</reference>
<evidence type="ECO:0000313" key="9">
    <source>
        <dbReference type="EMBL" id="HJA91583.1"/>
    </source>
</evidence>
<evidence type="ECO:0000256" key="2">
    <source>
        <dbReference type="ARBA" id="ARBA00022448"/>
    </source>
</evidence>
<comment type="caution">
    <text evidence="9">The sequence shown here is derived from an EMBL/GenBank/DDBJ whole genome shotgun (WGS) entry which is preliminary data.</text>
</comment>
<gene>
    <name evidence="9" type="ORF">H9717_00415</name>
</gene>
<dbReference type="Gene3D" id="1.10.3720.10">
    <property type="entry name" value="MetI-like"/>
    <property type="match status" value="1"/>
</dbReference>
<evidence type="ECO:0000256" key="1">
    <source>
        <dbReference type="ARBA" id="ARBA00004651"/>
    </source>
</evidence>
<dbReference type="InterPro" id="IPR050809">
    <property type="entry name" value="UgpAE/MalFG_permease"/>
</dbReference>
<reference evidence="9" key="2">
    <citation type="submission" date="2021-04" db="EMBL/GenBank/DDBJ databases">
        <authorList>
            <person name="Gilroy R."/>
        </authorList>
    </citation>
    <scope>NUCLEOTIDE SEQUENCE</scope>
    <source>
        <strain evidence="9">CHK179-7159</strain>
    </source>
</reference>
<dbReference type="GO" id="GO:0055085">
    <property type="term" value="P:transmembrane transport"/>
    <property type="evidence" value="ECO:0007669"/>
    <property type="project" value="InterPro"/>
</dbReference>
<name>A0A9D2I4J6_9FIRM</name>
<feature type="transmembrane region" description="Helical" evidence="7">
    <location>
        <begin position="80"/>
        <end position="101"/>
    </location>
</feature>
<evidence type="ECO:0000313" key="10">
    <source>
        <dbReference type="Proteomes" id="UP000886858"/>
    </source>
</evidence>
<dbReference type="PROSITE" id="PS50928">
    <property type="entry name" value="ABC_TM1"/>
    <property type="match status" value="1"/>
</dbReference>
<feature type="transmembrane region" description="Helical" evidence="7">
    <location>
        <begin position="21"/>
        <end position="44"/>
    </location>
</feature>
<evidence type="ECO:0000256" key="6">
    <source>
        <dbReference type="ARBA" id="ARBA00023136"/>
    </source>
</evidence>
<dbReference type="Proteomes" id="UP000886858">
    <property type="component" value="Unassembled WGS sequence"/>
</dbReference>
<dbReference type="InterPro" id="IPR000515">
    <property type="entry name" value="MetI-like"/>
</dbReference>
<dbReference type="PANTHER" id="PTHR43227">
    <property type="entry name" value="BLL4140 PROTEIN"/>
    <property type="match status" value="1"/>
</dbReference>
<dbReference type="SUPFAM" id="SSF161098">
    <property type="entry name" value="MetI-like"/>
    <property type="match status" value="1"/>
</dbReference>
<feature type="domain" description="ABC transmembrane type-1" evidence="8">
    <location>
        <begin position="76"/>
        <end position="293"/>
    </location>
</feature>
<keyword evidence="2 7" id="KW-0813">Transport</keyword>
<evidence type="ECO:0000256" key="7">
    <source>
        <dbReference type="RuleBase" id="RU363032"/>
    </source>
</evidence>
<evidence type="ECO:0000256" key="5">
    <source>
        <dbReference type="ARBA" id="ARBA00022989"/>
    </source>
</evidence>
<dbReference type="AlphaFoldDB" id="A0A9D2I4J6"/>
<dbReference type="PANTHER" id="PTHR43227:SF11">
    <property type="entry name" value="BLL4140 PROTEIN"/>
    <property type="match status" value="1"/>
</dbReference>
<dbReference type="EMBL" id="DWYY01000003">
    <property type="protein sequence ID" value="HJA91583.1"/>
    <property type="molecule type" value="Genomic_DNA"/>
</dbReference>
<dbReference type="Pfam" id="PF00528">
    <property type="entry name" value="BPD_transp_1"/>
    <property type="match status" value="1"/>
</dbReference>
<protein>
    <submittedName>
        <fullName evidence="9">ABC transporter permease subunit</fullName>
    </submittedName>
</protein>
<accession>A0A9D2I4J6</accession>
<keyword evidence="6 7" id="KW-0472">Membrane</keyword>
<organism evidence="9 10">
    <name type="scientific">Candidatus Eisenbergiella merdipullorum</name>
    <dbReference type="NCBI Taxonomy" id="2838553"/>
    <lineage>
        <taxon>Bacteria</taxon>
        <taxon>Bacillati</taxon>
        <taxon>Bacillota</taxon>
        <taxon>Clostridia</taxon>
        <taxon>Lachnospirales</taxon>
        <taxon>Lachnospiraceae</taxon>
        <taxon>Eisenbergiella</taxon>
    </lineage>
</organism>
<comment type="similarity">
    <text evidence="7">Belongs to the binding-protein-dependent transport system permease family.</text>
</comment>
<proteinExistence type="inferred from homology"/>
<keyword evidence="5 7" id="KW-1133">Transmembrane helix</keyword>
<sequence length="306" mass="34866">MGKVAKLKREIKRNRQLYWMFLPVLIYFLIFHYGAMYGSIIAFMDYKPATGFFHSDWVGLKHFIRFFQDPYFGRLLKNTLTISCSSILFGMPATIILALLLNEIRNAKFKRVVQTVTYLPHFISLIVICGMIKEFVSADGLITLILSHLGIVENQNLLMVPEYYKPIHVISQIWQTMGWDSIIYLSALAGIDQEQYEAADLDGAGRFAKMRYITLPSIMPTISVMLIMRVGNVMSVGYEKVILLYNTTTYESADVFSSYIYRMGLSGSYPQFSYTTAIGLVQSVINIALVIITNQISKKLKGSSLW</sequence>
<comment type="subcellular location">
    <subcellularLocation>
        <location evidence="1 7">Cell membrane</location>
        <topology evidence="1 7">Multi-pass membrane protein</topology>
    </subcellularLocation>
</comment>
<dbReference type="InterPro" id="IPR035906">
    <property type="entry name" value="MetI-like_sf"/>
</dbReference>
<feature type="transmembrane region" description="Helical" evidence="7">
    <location>
        <begin position="212"/>
        <end position="231"/>
    </location>
</feature>
<keyword evidence="4 7" id="KW-0812">Transmembrane</keyword>
<feature type="transmembrane region" description="Helical" evidence="7">
    <location>
        <begin position="272"/>
        <end position="292"/>
    </location>
</feature>